<evidence type="ECO:0000313" key="2">
    <source>
        <dbReference type="EMBL" id="OZC10621.1"/>
    </source>
</evidence>
<organism evidence="4">
    <name type="scientific">Onchocerca flexuosa</name>
    <dbReference type="NCBI Taxonomy" id="387005"/>
    <lineage>
        <taxon>Eukaryota</taxon>
        <taxon>Metazoa</taxon>
        <taxon>Ecdysozoa</taxon>
        <taxon>Nematoda</taxon>
        <taxon>Chromadorea</taxon>
        <taxon>Rhabditida</taxon>
        <taxon>Spirurina</taxon>
        <taxon>Spiruromorpha</taxon>
        <taxon>Filarioidea</taxon>
        <taxon>Onchocercidae</taxon>
        <taxon>Onchocerca</taxon>
    </lineage>
</organism>
<dbReference type="AlphaFoldDB" id="A0A183HGI0"/>
<dbReference type="WBParaSite" id="OFLC_0000659101-mRNA-1">
    <property type="protein sequence ID" value="OFLC_0000659101-mRNA-1"/>
    <property type="gene ID" value="OFLC_0000659101"/>
</dbReference>
<accession>A0A183HGI0</accession>
<evidence type="ECO:0000256" key="1">
    <source>
        <dbReference type="SAM" id="MobiDB-lite"/>
    </source>
</evidence>
<reference evidence="4" key="2">
    <citation type="submission" date="2016-06" db="UniProtKB">
        <authorList>
            <consortium name="WormBaseParasite"/>
        </authorList>
    </citation>
    <scope>IDENTIFICATION</scope>
</reference>
<reference evidence="2 3" key="1">
    <citation type="submission" date="2015-12" db="EMBL/GenBank/DDBJ databases">
        <title>Draft genome of the nematode, Onchocerca flexuosa.</title>
        <authorList>
            <person name="Mitreva M."/>
        </authorList>
    </citation>
    <scope>NUCLEOTIDE SEQUENCE [LARGE SCALE GENOMIC DNA]</scope>
    <source>
        <strain evidence="2">Red Deer</strain>
    </source>
</reference>
<evidence type="ECO:0000313" key="4">
    <source>
        <dbReference type="WBParaSite" id="OFLC_0000659101-mRNA-1"/>
    </source>
</evidence>
<sequence>MLASIITKDMNPFPSQPRKAREIRQLSQSLDVSKIIKSAKLSCKHCNIEESDKVHSSCATFPTTSDSTLVMVTTTTTKVAPISAYTPFLDSSLSSTAGKVRSTIKKI</sequence>
<gene>
    <name evidence="2" type="ORF">X798_02370</name>
</gene>
<name>A0A183HGI0_9BILA</name>
<proteinExistence type="predicted"/>
<evidence type="ECO:0000313" key="3">
    <source>
        <dbReference type="Proteomes" id="UP000242913"/>
    </source>
</evidence>
<protein>
    <submittedName>
        <fullName evidence="4">Ovule protein</fullName>
    </submittedName>
</protein>
<dbReference type="EMBL" id="KZ269985">
    <property type="protein sequence ID" value="OZC10621.1"/>
    <property type="molecule type" value="Genomic_DNA"/>
</dbReference>
<dbReference type="Proteomes" id="UP000242913">
    <property type="component" value="Unassembled WGS sequence"/>
</dbReference>
<dbReference type="OrthoDB" id="10522904at2759"/>
<keyword evidence="3" id="KW-1185">Reference proteome</keyword>
<feature type="region of interest" description="Disordered" evidence="1">
    <location>
        <begin position="1"/>
        <end position="20"/>
    </location>
</feature>